<dbReference type="PANTHER" id="PTHR43780:SF7">
    <property type="entry name" value="D-CYSTEINE DESULFHYDRASE 2, MITOCHONDRIAL"/>
    <property type="match status" value="1"/>
</dbReference>
<comment type="similarity">
    <text evidence="2">Belongs to the ACC deaminase/D-cysteine desulfhydrase family.</text>
</comment>
<dbReference type="PIRSF" id="PIRSF006278">
    <property type="entry name" value="ACCD_DCysDesulf"/>
    <property type="match status" value="1"/>
</dbReference>
<evidence type="ECO:0000313" key="8">
    <source>
        <dbReference type="Proteomes" id="UP000008141"/>
    </source>
</evidence>
<dbReference type="RefSeq" id="XP_005844919.1">
    <property type="nucleotide sequence ID" value="XM_005844857.1"/>
</dbReference>
<comment type="cofactor">
    <cofactor evidence="1">
        <name>pyridoxal 5'-phosphate</name>
        <dbReference type="ChEBI" id="CHEBI:597326"/>
    </cofactor>
</comment>
<evidence type="ECO:0008006" key="9">
    <source>
        <dbReference type="Google" id="ProtNLM"/>
    </source>
</evidence>
<evidence type="ECO:0000313" key="7">
    <source>
        <dbReference type="EMBL" id="EFN52817.1"/>
    </source>
</evidence>
<dbReference type="Proteomes" id="UP000008141">
    <property type="component" value="Unassembled WGS sequence"/>
</dbReference>
<gene>
    <name evidence="7" type="ORF">CHLNCDRAFT_138496</name>
</gene>
<dbReference type="AlphaFoldDB" id="E1ZN64"/>
<feature type="active site" description="Nucleophile" evidence="4">
    <location>
        <position position="51"/>
    </location>
</feature>
<evidence type="ECO:0000256" key="4">
    <source>
        <dbReference type="PIRSR" id="PIRSR006278-1"/>
    </source>
</evidence>
<evidence type="ECO:0000256" key="2">
    <source>
        <dbReference type="ARBA" id="ARBA00008639"/>
    </source>
</evidence>
<keyword evidence="8" id="KW-1185">Reference proteome</keyword>
<dbReference type="STRING" id="554065.E1ZN64"/>
<proteinExistence type="inferred from homology"/>
<dbReference type="SUPFAM" id="SSF53686">
    <property type="entry name" value="Tryptophan synthase beta subunit-like PLP-dependent enzymes"/>
    <property type="match status" value="1"/>
</dbReference>
<evidence type="ECO:0000256" key="3">
    <source>
        <dbReference type="ARBA" id="ARBA00022898"/>
    </source>
</evidence>
<dbReference type="Gene3D" id="3.40.50.1100">
    <property type="match status" value="2"/>
</dbReference>
<protein>
    <recommendedName>
        <fullName evidence="9">Tryptophan synthase beta chain-like PALP domain-containing protein</fullName>
    </recommendedName>
</protein>
<keyword evidence="3 5" id="KW-0663">Pyridoxal phosphate</keyword>
<accession>E1ZN64</accession>
<dbReference type="EMBL" id="GL433854">
    <property type="protein sequence ID" value="EFN52817.1"/>
    <property type="molecule type" value="Genomic_DNA"/>
</dbReference>
<dbReference type="PANTHER" id="PTHR43780">
    <property type="entry name" value="1-AMINOCYCLOPROPANE-1-CARBOXYLATE DEAMINASE-RELATED"/>
    <property type="match status" value="1"/>
</dbReference>
<feature type="modified residue" description="N6-(pyridoxal phosphate)lysine" evidence="5">
    <location>
        <position position="26"/>
    </location>
</feature>
<dbReference type="InterPro" id="IPR036052">
    <property type="entry name" value="TrpB-like_PALP_sf"/>
</dbReference>
<evidence type="ECO:0000256" key="6">
    <source>
        <dbReference type="SAM" id="MobiDB-lite"/>
    </source>
</evidence>
<sequence length="393" mass="40410">MAVRHGAAAFAVIRDDQLHPFLGGNKLRKLDGLWASLAPAADVITCGGLQSAHTVAVAAACAQHGKRCHLLVRGERPAVPTGHHLYARLFAHHVEYVSRAQYADREAMIAGYLQRLQQEQQEQAQQAPTSIAAAAVGAWRGDVPAAVAAAAEASAAVLEAEAAASRSTSTGSSSGRIAVLPEGGASAGALLGLIRLGAWLAEHPQLADRRCNIVVDSGTGATATGLALGAALLGLPWRVTGVMLAAPLEYYLSQQRSLTAAFCAEHGMDAAAAQQGTAGRLAWVQRPAPRQFGKVLAGEVAACRAVAQQHGIVLDPIWSLAAWEVCRLVAEAAPESGSGSVADSSSDGGRNSTSSSGAWGGTAGRQGGELAVMLHTGGMLGLCGLAQRRPHEF</sequence>
<dbReference type="OrthoDB" id="10266364at2759"/>
<dbReference type="InParanoid" id="E1ZN64"/>
<name>E1ZN64_CHLVA</name>
<dbReference type="GeneID" id="17352249"/>
<dbReference type="InterPro" id="IPR027278">
    <property type="entry name" value="ACCD_DCysDesulf"/>
</dbReference>
<organism evidence="8">
    <name type="scientific">Chlorella variabilis</name>
    <name type="common">Green alga</name>
    <dbReference type="NCBI Taxonomy" id="554065"/>
    <lineage>
        <taxon>Eukaryota</taxon>
        <taxon>Viridiplantae</taxon>
        <taxon>Chlorophyta</taxon>
        <taxon>core chlorophytes</taxon>
        <taxon>Trebouxiophyceae</taxon>
        <taxon>Chlorellales</taxon>
        <taxon>Chlorellaceae</taxon>
        <taxon>Chlorella clade</taxon>
        <taxon>Chlorella</taxon>
    </lineage>
</organism>
<reference evidence="7 8" key="1">
    <citation type="journal article" date="2010" name="Plant Cell">
        <title>The Chlorella variabilis NC64A genome reveals adaptation to photosymbiosis, coevolution with viruses, and cryptic sex.</title>
        <authorList>
            <person name="Blanc G."/>
            <person name="Duncan G."/>
            <person name="Agarkova I."/>
            <person name="Borodovsky M."/>
            <person name="Gurnon J."/>
            <person name="Kuo A."/>
            <person name="Lindquist E."/>
            <person name="Lucas S."/>
            <person name="Pangilinan J."/>
            <person name="Polle J."/>
            <person name="Salamov A."/>
            <person name="Terry A."/>
            <person name="Yamada T."/>
            <person name="Dunigan D.D."/>
            <person name="Grigoriev I.V."/>
            <person name="Claverie J.M."/>
            <person name="Van Etten J.L."/>
        </authorList>
    </citation>
    <scope>NUCLEOTIDE SEQUENCE [LARGE SCALE GENOMIC DNA]</scope>
    <source>
        <strain evidence="7 8">NC64A</strain>
    </source>
</reference>
<dbReference type="OMA" id="WEVYAVM"/>
<dbReference type="eggNOG" id="ENOG502QPSP">
    <property type="taxonomic scope" value="Eukaryota"/>
</dbReference>
<dbReference type="GO" id="GO:0019148">
    <property type="term" value="F:D-cysteine desulfhydrase activity"/>
    <property type="evidence" value="ECO:0007669"/>
    <property type="project" value="TreeGrafter"/>
</dbReference>
<evidence type="ECO:0000256" key="5">
    <source>
        <dbReference type="PIRSR" id="PIRSR006278-2"/>
    </source>
</evidence>
<feature type="region of interest" description="Disordered" evidence="6">
    <location>
        <begin position="336"/>
        <end position="362"/>
    </location>
</feature>
<dbReference type="KEGG" id="cvr:CHLNCDRAFT_138496"/>
<feature type="compositionally biased region" description="Low complexity" evidence="6">
    <location>
        <begin position="336"/>
        <end position="357"/>
    </location>
</feature>
<evidence type="ECO:0000256" key="1">
    <source>
        <dbReference type="ARBA" id="ARBA00001933"/>
    </source>
</evidence>
<dbReference type="FunCoup" id="E1ZN64">
    <property type="interactions" value="202"/>
</dbReference>